<feature type="compositionally biased region" description="Polar residues" evidence="1">
    <location>
        <begin position="102"/>
        <end position="119"/>
    </location>
</feature>
<sequence length="403" mass="45885">MQGDSIAEGVGEAEIYKGNVRNYMRPTKSMERHFSNADQDVVRQAFLPTSYIQLRRLPAKLRPGSVSSPRMQNTSGMKEMVWGKDSKASPKKTVHDYYNESYQDSHASASSQGRSQQHGANRPASQGVPPGWGGPQPSSSAEFARAKVQSREVRGTIVSHQFSIAPKTFSSFVYLPSDFDALRKKRSKDKHDHMSLMNGPTSFKCGIPPIPDKQGSFTHFQYYVDPYESRDEFHKSKREPSQLERQRKSFTPSGKYSSKNKSTMRKASSHILMERLVSTLRADWPQHFTRCFTDRQGLIVCLFAEGADSTKGGDVFGSELYRYMNQIIRTHPVVNEFILHKMSSRWGRQNNGFIEYSMVPPWVKMNVCEPYFQMNLEEAARMSVHKGNHQNQAQMEMRDGSPN</sequence>
<evidence type="ECO:0000256" key="1">
    <source>
        <dbReference type="SAM" id="MobiDB-lite"/>
    </source>
</evidence>
<accession>A0A6T8HGN8</accession>
<feature type="compositionally biased region" description="Basic and acidic residues" evidence="1">
    <location>
        <begin position="231"/>
        <end position="247"/>
    </location>
</feature>
<name>A0A6T8HGN8_HEMAN</name>
<dbReference type="PANTHER" id="PTHR40430">
    <property type="entry name" value="T. BRUCEI SPP.-SPECIFIC PROTEIN"/>
    <property type="match status" value="1"/>
</dbReference>
<feature type="region of interest" description="Disordered" evidence="1">
    <location>
        <begin position="383"/>
        <end position="403"/>
    </location>
</feature>
<feature type="compositionally biased region" description="Basic and acidic residues" evidence="1">
    <location>
        <begin position="81"/>
        <end position="90"/>
    </location>
</feature>
<dbReference type="EMBL" id="HBFK01004922">
    <property type="protein sequence ID" value="CAD8736455.1"/>
    <property type="molecule type" value="Transcribed_RNA"/>
</dbReference>
<feature type="compositionally biased region" description="Low complexity" evidence="1">
    <location>
        <begin position="125"/>
        <end position="140"/>
    </location>
</feature>
<feature type="region of interest" description="Disordered" evidence="1">
    <location>
        <begin position="102"/>
        <end position="147"/>
    </location>
</feature>
<evidence type="ECO:0000313" key="2">
    <source>
        <dbReference type="EMBL" id="CAD8736455.1"/>
    </source>
</evidence>
<feature type="region of interest" description="Disordered" evidence="1">
    <location>
        <begin position="62"/>
        <end position="90"/>
    </location>
</feature>
<dbReference type="PANTHER" id="PTHR40430:SF1">
    <property type="entry name" value="T. BRUCEI SPP.-SPECIFIC PROTEIN"/>
    <property type="match status" value="1"/>
</dbReference>
<gene>
    <name evidence="2" type="ORF">HAND1043_LOCUS2947</name>
</gene>
<proteinExistence type="predicted"/>
<feature type="region of interest" description="Disordered" evidence="1">
    <location>
        <begin position="231"/>
        <end position="266"/>
    </location>
</feature>
<feature type="compositionally biased region" description="Polar residues" evidence="1">
    <location>
        <begin position="249"/>
        <end position="261"/>
    </location>
</feature>
<organism evidence="2">
    <name type="scientific">Hemiselmis andersenii</name>
    <name type="common">Cryptophyte alga</name>
    <dbReference type="NCBI Taxonomy" id="464988"/>
    <lineage>
        <taxon>Eukaryota</taxon>
        <taxon>Cryptophyceae</taxon>
        <taxon>Cryptomonadales</taxon>
        <taxon>Hemiselmidaceae</taxon>
        <taxon>Hemiselmis</taxon>
    </lineage>
</organism>
<feature type="compositionally biased region" description="Polar residues" evidence="1">
    <location>
        <begin position="65"/>
        <end position="76"/>
    </location>
</feature>
<protein>
    <submittedName>
        <fullName evidence="2">Uncharacterized protein</fullName>
    </submittedName>
</protein>
<reference evidence="2" key="1">
    <citation type="submission" date="2021-01" db="EMBL/GenBank/DDBJ databases">
        <authorList>
            <person name="Corre E."/>
            <person name="Pelletier E."/>
            <person name="Niang G."/>
            <person name="Scheremetjew M."/>
            <person name="Finn R."/>
            <person name="Kale V."/>
            <person name="Holt S."/>
            <person name="Cochrane G."/>
            <person name="Meng A."/>
            <person name="Brown T."/>
            <person name="Cohen L."/>
        </authorList>
    </citation>
    <scope>NUCLEOTIDE SEQUENCE</scope>
    <source>
        <strain evidence="2">CCMP441</strain>
    </source>
</reference>
<dbReference type="AlphaFoldDB" id="A0A6T8HGN8"/>